<name>A0ABD2XL25_9HYME</name>
<dbReference type="InterPro" id="IPR036770">
    <property type="entry name" value="Ankyrin_rpt-contain_sf"/>
</dbReference>
<dbReference type="PANTHER" id="PTHR24180:SF45">
    <property type="entry name" value="POLY [ADP-RIBOSE] POLYMERASE TANKYRASE"/>
    <property type="match status" value="1"/>
</dbReference>
<dbReference type="InterPro" id="IPR051637">
    <property type="entry name" value="Ank_repeat_dom-contain_49"/>
</dbReference>
<dbReference type="PROSITE" id="PS50088">
    <property type="entry name" value="ANK_REPEAT"/>
    <property type="match status" value="3"/>
</dbReference>
<evidence type="ECO:0008006" key="6">
    <source>
        <dbReference type="Google" id="ProtNLM"/>
    </source>
</evidence>
<dbReference type="SMART" id="SM00248">
    <property type="entry name" value="ANK"/>
    <property type="match status" value="5"/>
</dbReference>
<dbReference type="Pfam" id="PF12796">
    <property type="entry name" value="Ank_2"/>
    <property type="match status" value="1"/>
</dbReference>
<feature type="repeat" description="ANK" evidence="3">
    <location>
        <begin position="182"/>
        <end position="214"/>
    </location>
</feature>
<reference evidence="4 5" key="1">
    <citation type="journal article" date="2024" name="bioRxiv">
        <title>A reference genome for Trichogramma kaykai: A tiny desert-dwelling parasitoid wasp with competing sex-ratio distorters.</title>
        <authorList>
            <person name="Culotta J."/>
            <person name="Lindsey A.R."/>
        </authorList>
    </citation>
    <scope>NUCLEOTIDE SEQUENCE [LARGE SCALE GENOMIC DNA]</scope>
    <source>
        <strain evidence="4 5">KSX58</strain>
    </source>
</reference>
<evidence type="ECO:0000256" key="3">
    <source>
        <dbReference type="PROSITE-ProRule" id="PRU00023"/>
    </source>
</evidence>
<dbReference type="SUPFAM" id="SSF48403">
    <property type="entry name" value="Ankyrin repeat"/>
    <property type="match status" value="1"/>
</dbReference>
<sequence>MSSNNNDTDLSRRMQVSINKWTRKYRNINVRRQVFCKVLRNGSKLSLESDYNRCVIAMMNSESMFPNVEESKIYFLEFALEQRDLKIVKLIEASDLKIHEIRCLDGRSALHYLAEFINGANYRIFFPKKKTLEVIAYFLENPSENFCDDHGYTYLHAACMTGNVAAANLLLSQGVDVNLDSYKYSPLHIAAQYRHLNVIEILLRHGADPNQRDVEKSTPLHALARLCLCRCTNSVIFCDKRKPVDEIVQILVEHGANIEAGNCHGETPLQVAASRFDVSLTKALLDHGASLDNLDEDRMFSTDFTSVELKNYPLTLNIIEMMHLLKSVGYEINVYTRLKMIKCWMRVRGNDTDHLIGDVTLGRSRGFFTGCSIHYSLFSYNHIGFYMKQETKDFLRYHSERLRATRPQPRQQYRFTIKNTVIFWKDVWKIQKIMINDDVSLFKLCQMSYSDGYSIIKNIKNWCVPSMDVISCTWLNVVVKRHIANILIRLQLELFVADLFMTDYCKLNLPYTVCRTVAEKTSYEELLRLYEHTKEHFYPHRKDSWNTSLLKFYRILTRSLTGPSTGTWYPKKFTFLA</sequence>
<dbReference type="PANTHER" id="PTHR24180">
    <property type="entry name" value="CYCLIN-DEPENDENT KINASE INHIBITOR 2C-RELATED"/>
    <property type="match status" value="1"/>
</dbReference>
<dbReference type="InterPro" id="IPR002110">
    <property type="entry name" value="Ankyrin_rpt"/>
</dbReference>
<organism evidence="4 5">
    <name type="scientific">Trichogramma kaykai</name>
    <dbReference type="NCBI Taxonomy" id="54128"/>
    <lineage>
        <taxon>Eukaryota</taxon>
        <taxon>Metazoa</taxon>
        <taxon>Ecdysozoa</taxon>
        <taxon>Arthropoda</taxon>
        <taxon>Hexapoda</taxon>
        <taxon>Insecta</taxon>
        <taxon>Pterygota</taxon>
        <taxon>Neoptera</taxon>
        <taxon>Endopterygota</taxon>
        <taxon>Hymenoptera</taxon>
        <taxon>Apocrita</taxon>
        <taxon>Proctotrupomorpha</taxon>
        <taxon>Chalcidoidea</taxon>
        <taxon>Trichogrammatidae</taxon>
        <taxon>Trichogramma</taxon>
    </lineage>
</organism>
<keyword evidence="2 3" id="KW-0040">ANK repeat</keyword>
<dbReference type="PRINTS" id="PR01415">
    <property type="entry name" value="ANKYRIN"/>
</dbReference>
<proteinExistence type="predicted"/>
<evidence type="ECO:0000313" key="5">
    <source>
        <dbReference type="Proteomes" id="UP001627154"/>
    </source>
</evidence>
<evidence type="ECO:0000256" key="1">
    <source>
        <dbReference type="ARBA" id="ARBA00022737"/>
    </source>
</evidence>
<feature type="repeat" description="ANK" evidence="3">
    <location>
        <begin position="264"/>
        <end position="296"/>
    </location>
</feature>
<gene>
    <name evidence="4" type="ORF">TKK_001270</name>
</gene>
<keyword evidence="1" id="KW-0677">Repeat</keyword>
<dbReference type="PROSITE" id="PS50297">
    <property type="entry name" value="ANK_REP_REGION"/>
    <property type="match status" value="3"/>
</dbReference>
<dbReference type="EMBL" id="JBJJXI010000019">
    <property type="protein sequence ID" value="KAL3405834.1"/>
    <property type="molecule type" value="Genomic_DNA"/>
</dbReference>
<dbReference type="Pfam" id="PF00023">
    <property type="entry name" value="Ank"/>
    <property type="match status" value="1"/>
</dbReference>
<keyword evidence="5" id="KW-1185">Reference proteome</keyword>
<dbReference type="Proteomes" id="UP001627154">
    <property type="component" value="Unassembled WGS sequence"/>
</dbReference>
<dbReference type="Gene3D" id="1.25.40.20">
    <property type="entry name" value="Ankyrin repeat-containing domain"/>
    <property type="match status" value="2"/>
</dbReference>
<feature type="repeat" description="ANK" evidence="3">
    <location>
        <begin position="150"/>
        <end position="182"/>
    </location>
</feature>
<evidence type="ECO:0000313" key="4">
    <source>
        <dbReference type="EMBL" id="KAL3405834.1"/>
    </source>
</evidence>
<dbReference type="AlphaFoldDB" id="A0ABD2XL25"/>
<accession>A0ABD2XL25</accession>
<evidence type="ECO:0000256" key="2">
    <source>
        <dbReference type="ARBA" id="ARBA00023043"/>
    </source>
</evidence>
<comment type="caution">
    <text evidence="4">The sequence shown here is derived from an EMBL/GenBank/DDBJ whole genome shotgun (WGS) entry which is preliminary data.</text>
</comment>
<protein>
    <recommendedName>
        <fullName evidence="6">SOCS box domain-containing protein</fullName>
    </recommendedName>
</protein>